<evidence type="ECO:0000256" key="2">
    <source>
        <dbReference type="SAM" id="MobiDB-lite"/>
    </source>
</evidence>
<proteinExistence type="predicted"/>
<organism evidence="3">
    <name type="scientific">viral metagenome</name>
    <dbReference type="NCBI Taxonomy" id="1070528"/>
    <lineage>
        <taxon>unclassified sequences</taxon>
        <taxon>metagenomes</taxon>
        <taxon>organismal metagenomes</taxon>
    </lineage>
</organism>
<evidence type="ECO:0000256" key="1">
    <source>
        <dbReference type="SAM" id="Coils"/>
    </source>
</evidence>
<evidence type="ECO:0000313" key="3">
    <source>
        <dbReference type="EMBL" id="QHT94689.1"/>
    </source>
</evidence>
<accession>A0A6C0IPF5</accession>
<feature type="coiled-coil region" evidence="1">
    <location>
        <begin position="326"/>
        <end position="382"/>
    </location>
</feature>
<reference evidence="3" key="1">
    <citation type="journal article" date="2020" name="Nature">
        <title>Giant virus diversity and host interactions through global metagenomics.</title>
        <authorList>
            <person name="Schulz F."/>
            <person name="Roux S."/>
            <person name="Paez-Espino D."/>
            <person name="Jungbluth S."/>
            <person name="Walsh D.A."/>
            <person name="Denef V.J."/>
            <person name="McMahon K.D."/>
            <person name="Konstantinidis K.T."/>
            <person name="Eloe-Fadrosh E.A."/>
            <person name="Kyrpides N.C."/>
            <person name="Woyke T."/>
        </authorList>
    </citation>
    <scope>NUCLEOTIDE SEQUENCE</scope>
    <source>
        <strain evidence="3">GVMAG-M-3300024261-26</strain>
    </source>
</reference>
<keyword evidence="1" id="KW-0175">Coiled coil</keyword>
<feature type="coiled-coil region" evidence="1">
    <location>
        <begin position="439"/>
        <end position="481"/>
    </location>
</feature>
<dbReference type="AlphaFoldDB" id="A0A6C0IPF5"/>
<name>A0A6C0IPF5_9ZZZZ</name>
<sequence length="668" mass="77532">MNLLDISHNITVDVDVDYSVSPYTPLSIEINSQPDDDDSKRHDISGNKTMQNDIMPTRLALPVQTTTYNIPKNAYKYSMESIAIQNSDGFTGKNAFTRRSIYDSDTESDTETKNERWNQLKKKTESDVFDKNNEIGLDRFLYNHSNILIDDSSDDTEPCKKNITKSQLLGILTQIEIPWHEIDEIKKFVNDTFTTDLVSLTSTHLDIISSYLNSQKMIYTESSYYTSTWLNYLMIPTILISAGASVMSGAQDIIPHSQLIISCITAFSAFLLSIINYLKLDAASEAHKISAHQYDKLQSHIMFFSGKSLLFSPASFNFNTRPGREAKKMLEAKKKVRSLIEEEETKTITNLDQIKNNYKSEKNSLEKEIKSIREEITLIHNELDHKDSKETSVKSKNLAAKEHMILDEINKLEHNYKKDKVAEGKKIDDFCENIQKIQNEQREEALIQLNTEETKLQEELMHDILKEIEDVQKKIKEIKETNQFEVPRTIRNRYPTAYTINVFSLIKMIEDYKLILTIKLWIYRNNIRQMRYCINKCWSILDANNLTRGSRNMIEEELTKYKLAMKKYNEKKNTIYESMVALSVAYIEIDAILEDENKQGDIKKNLGILYFLCPCLMRIFHNSSWVKNSFINHIYENASANSKKLSDLDKKSKKSRYENLVFEDDILV</sequence>
<dbReference type="EMBL" id="MN740229">
    <property type="protein sequence ID" value="QHT94689.1"/>
    <property type="molecule type" value="Genomic_DNA"/>
</dbReference>
<feature type="region of interest" description="Disordered" evidence="2">
    <location>
        <begin position="28"/>
        <end position="50"/>
    </location>
</feature>
<protein>
    <submittedName>
        <fullName evidence="3">Uncharacterized protein</fullName>
    </submittedName>
</protein>